<dbReference type="OrthoDB" id="8061355at2759"/>
<evidence type="ECO:0000256" key="1">
    <source>
        <dbReference type="SAM" id="Phobius"/>
    </source>
</evidence>
<name>A0A9N9QT18_9NEOP</name>
<gene>
    <name evidence="2" type="ORF">DIATSA_LOCUS850</name>
</gene>
<feature type="transmembrane region" description="Helical" evidence="1">
    <location>
        <begin position="90"/>
        <end position="109"/>
    </location>
</feature>
<evidence type="ECO:0000313" key="2">
    <source>
        <dbReference type="EMBL" id="CAG9782607.1"/>
    </source>
</evidence>
<sequence>MLENQQEVLGFSDYTLECSGLEQILADICNQGEQNGDTETEEWSESESKSSCVWENVPLVDSEGPARGSLLQQFTALLRAKRLHYMRNRWLSFLMVCVPALFVCVAMGFSKVRPPADNELPLMLTPSLYDTTDFLIPSPSLYSDRVDPSFAEHVMEVLMREKNARNWTEMDNPTCECGETRQVCHFHNTSLPQTMLLPNVTTLNDWLIKTQELYIEKRYGGFSTSLVGDASVLVSWYNNKGHHALPAFISQLNSAILKATTGNYHANITTYSHPMKISKEPLSKDTV</sequence>
<keyword evidence="1" id="KW-0812">Transmembrane</keyword>
<protein>
    <submittedName>
        <fullName evidence="2">Uncharacterized protein</fullName>
    </submittedName>
</protein>
<dbReference type="EMBL" id="OU893332">
    <property type="protein sequence ID" value="CAG9782607.1"/>
    <property type="molecule type" value="Genomic_DNA"/>
</dbReference>
<dbReference type="AlphaFoldDB" id="A0A9N9QT18"/>
<keyword evidence="3" id="KW-1185">Reference proteome</keyword>
<proteinExistence type="predicted"/>
<evidence type="ECO:0000313" key="3">
    <source>
        <dbReference type="Proteomes" id="UP001153714"/>
    </source>
</evidence>
<accession>A0A9N9QT18</accession>
<keyword evidence="1" id="KW-0472">Membrane</keyword>
<reference evidence="2" key="2">
    <citation type="submission" date="2022-10" db="EMBL/GenBank/DDBJ databases">
        <authorList>
            <consortium name="ENA_rothamsted_submissions"/>
            <consortium name="culmorum"/>
            <person name="King R."/>
        </authorList>
    </citation>
    <scope>NUCLEOTIDE SEQUENCE</scope>
</reference>
<organism evidence="2 3">
    <name type="scientific">Diatraea saccharalis</name>
    <name type="common">sugarcane borer</name>
    <dbReference type="NCBI Taxonomy" id="40085"/>
    <lineage>
        <taxon>Eukaryota</taxon>
        <taxon>Metazoa</taxon>
        <taxon>Ecdysozoa</taxon>
        <taxon>Arthropoda</taxon>
        <taxon>Hexapoda</taxon>
        <taxon>Insecta</taxon>
        <taxon>Pterygota</taxon>
        <taxon>Neoptera</taxon>
        <taxon>Endopterygota</taxon>
        <taxon>Lepidoptera</taxon>
        <taxon>Glossata</taxon>
        <taxon>Ditrysia</taxon>
        <taxon>Pyraloidea</taxon>
        <taxon>Crambidae</taxon>
        <taxon>Crambinae</taxon>
        <taxon>Diatraea</taxon>
    </lineage>
</organism>
<dbReference type="Proteomes" id="UP001153714">
    <property type="component" value="Chromosome 1"/>
</dbReference>
<keyword evidence="1" id="KW-1133">Transmembrane helix</keyword>
<reference evidence="2" key="1">
    <citation type="submission" date="2021-12" db="EMBL/GenBank/DDBJ databases">
        <authorList>
            <person name="King R."/>
        </authorList>
    </citation>
    <scope>NUCLEOTIDE SEQUENCE</scope>
</reference>